<dbReference type="SUPFAM" id="SSF55120">
    <property type="entry name" value="Pseudouridine synthase"/>
    <property type="match status" value="1"/>
</dbReference>
<dbReference type="EMBL" id="LCLJ01000024">
    <property type="protein sequence ID" value="KKU14448.1"/>
    <property type="molecule type" value="Genomic_DNA"/>
</dbReference>
<dbReference type="PATRIC" id="fig|1618663.3.peg.537"/>
<dbReference type="GO" id="GO:0000455">
    <property type="term" value="P:enzyme-directed rRNA pseudouridine synthesis"/>
    <property type="evidence" value="ECO:0007669"/>
    <property type="project" value="TreeGrafter"/>
</dbReference>
<dbReference type="Proteomes" id="UP000034727">
    <property type="component" value="Unassembled WGS sequence"/>
</dbReference>
<dbReference type="InterPro" id="IPR050188">
    <property type="entry name" value="RluA_PseudoU_synthase"/>
</dbReference>
<reference evidence="4 5" key="1">
    <citation type="journal article" date="2015" name="Nature">
        <title>rRNA introns, odd ribosomes, and small enigmatic genomes across a large radiation of phyla.</title>
        <authorList>
            <person name="Brown C.T."/>
            <person name="Hug L.A."/>
            <person name="Thomas B.C."/>
            <person name="Sharon I."/>
            <person name="Castelle C.J."/>
            <person name="Singh A."/>
            <person name="Wilkins M.J."/>
            <person name="Williams K.H."/>
            <person name="Banfield J.F."/>
        </authorList>
    </citation>
    <scope>NUCLEOTIDE SEQUENCE [LARGE SCALE GENOMIC DNA]</scope>
</reference>
<dbReference type="GO" id="GO:0009982">
    <property type="term" value="F:pseudouridine synthase activity"/>
    <property type="evidence" value="ECO:0007669"/>
    <property type="project" value="InterPro"/>
</dbReference>
<evidence type="ECO:0000313" key="5">
    <source>
        <dbReference type="Proteomes" id="UP000034727"/>
    </source>
</evidence>
<dbReference type="GO" id="GO:0140098">
    <property type="term" value="F:catalytic activity, acting on RNA"/>
    <property type="evidence" value="ECO:0007669"/>
    <property type="project" value="UniProtKB-ARBA"/>
</dbReference>
<organism evidence="4 5">
    <name type="scientific">Candidatus Jorgensenbacteria bacterium GW2011_GWA2_45_9</name>
    <dbReference type="NCBI Taxonomy" id="1618663"/>
    <lineage>
        <taxon>Bacteria</taxon>
        <taxon>Candidatus Joergenseniibacteriota</taxon>
    </lineage>
</organism>
<dbReference type="InterPro" id="IPR020103">
    <property type="entry name" value="PsdUridine_synth_cat_dom_sf"/>
</dbReference>
<evidence type="ECO:0000259" key="3">
    <source>
        <dbReference type="Pfam" id="PF00849"/>
    </source>
</evidence>
<sequence length="240" mass="26894">MISRSVPVILEEKDFVVLNKPAGMLVHSPRGLHSDDSTIADFVALKYPETKGVGDNPAERPGIIHRLDKDTSGVMVVARTNDFFEHLKKCFQNSEVKKTYSALVFGRVPLKGIINAPIGLKSGSVRHSTRARNMKMVKSAVTEYSTSARFVFAGEDFSLLEVTPRTGRTHQIRVHFLGINHPVVGDQMYGKRNNPWGLKRQFLHAESIEFPLSDGKRFRVEADLPDDLSKILKELESKKP</sequence>
<dbReference type="PANTHER" id="PTHR21600:SF44">
    <property type="entry name" value="RIBOSOMAL LARGE SUBUNIT PSEUDOURIDINE SYNTHASE D"/>
    <property type="match status" value="1"/>
</dbReference>
<protein>
    <submittedName>
        <fullName evidence="4">Pseudouridine synthase</fullName>
    </submittedName>
</protein>
<accession>A0A0G1Q9P3</accession>
<dbReference type="PROSITE" id="PS01129">
    <property type="entry name" value="PSI_RLU"/>
    <property type="match status" value="1"/>
</dbReference>
<gene>
    <name evidence="4" type="ORF">UX22_C0024G0006</name>
</gene>
<evidence type="ECO:0000256" key="1">
    <source>
        <dbReference type="ARBA" id="ARBA00010876"/>
    </source>
</evidence>
<name>A0A0G1Q9P3_9BACT</name>
<proteinExistence type="inferred from homology"/>
<dbReference type="GO" id="GO:0003723">
    <property type="term" value="F:RNA binding"/>
    <property type="evidence" value="ECO:0007669"/>
    <property type="project" value="InterPro"/>
</dbReference>
<keyword evidence="2" id="KW-0413">Isomerase</keyword>
<dbReference type="Gene3D" id="3.30.2350.10">
    <property type="entry name" value="Pseudouridine synthase"/>
    <property type="match status" value="1"/>
</dbReference>
<dbReference type="InterPro" id="IPR006145">
    <property type="entry name" value="PsdUridine_synth_RsuA/RluA"/>
</dbReference>
<dbReference type="CDD" id="cd02869">
    <property type="entry name" value="PseudoU_synth_RluA_like"/>
    <property type="match status" value="1"/>
</dbReference>
<evidence type="ECO:0000256" key="2">
    <source>
        <dbReference type="ARBA" id="ARBA00023235"/>
    </source>
</evidence>
<evidence type="ECO:0000313" key="4">
    <source>
        <dbReference type="EMBL" id="KKU14448.1"/>
    </source>
</evidence>
<comment type="caution">
    <text evidence="4">The sequence shown here is derived from an EMBL/GenBank/DDBJ whole genome shotgun (WGS) entry which is preliminary data.</text>
</comment>
<dbReference type="InterPro" id="IPR006224">
    <property type="entry name" value="PsdUridine_synth_RluA-like_CS"/>
</dbReference>
<dbReference type="AlphaFoldDB" id="A0A0G1Q9P3"/>
<comment type="similarity">
    <text evidence="1">Belongs to the pseudouridine synthase RluA family.</text>
</comment>
<dbReference type="PANTHER" id="PTHR21600">
    <property type="entry name" value="MITOCHONDRIAL RNA PSEUDOURIDINE SYNTHASE"/>
    <property type="match status" value="1"/>
</dbReference>
<feature type="domain" description="Pseudouridine synthase RsuA/RluA-like" evidence="3">
    <location>
        <begin position="14"/>
        <end position="176"/>
    </location>
</feature>
<dbReference type="Pfam" id="PF00849">
    <property type="entry name" value="PseudoU_synth_2"/>
    <property type="match status" value="1"/>
</dbReference>